<proteinExistence type="predicted"/>
<sequence length="77" mass="8974">MKIRYNTRSSKQEENCYTNCVSFFLFGTVIWRVISLSFSFTFLKKKKKLLKEGLGQFCLKDILSSGKWLLEVVVILA</sequence>
<name>A0A0L8GM21_OCTBM</name>
<reference evidence="2" key="1">
    <citation type="submission" date="2015-07" db="EMBL/GenBank/DDBJ databases">
        <title>MeaNS - Measles Nucleotide Surveillance Program.</title>
        <authorList>
            <person name="Tran T."/>
            <person name="Druce J."/>
        </authorList>
    </citation>
    <scope>NUCLEOTIDE SEQUENCE</scope>
    <source>
        <strain evidence="2">UCB-OBI-ISO-001</strain>
        <tissue evidence="2">Gonad</tissue>
    </source>
</reference>
<accession>A0A0L8GM21</accession>
<keyword evidence="1" id="KW-0812">Transmembrane</keyword>
<evidence type="ECO:0000256" key="1">
    <source>
        <dbReference type="SAM" id="Phobius"/>
    </source>
</evidence>
<evidence type="ECO:0000313" key="2">
    <source>
        <dbReference type="EMBL" id="KOF77620.1"/>
    </source>
</evidence>
<feature type="transmembrane region" description="Helical" evidence="1">
    <location>
        <begin position="23"/>
        <end position="43"/>
    </location>
</feature>
<protein>
    <submittedName>
        <fullName evidence="2">Uncharacterized protein</fullName>
    </submittedName>
</protein>
<keyword evidence="1" id="KW-1133">Transmembrane helix</keyword>
<dbReference type="AlphaFoldDB" id="A0A0L8GM21"/>
<keyword evidence="1" id="KW-0472">Membrane</keyword>
<gene>
    <name evidence="2" type="ORF">OCBIM_22031889mg</name>
</gene>
<dbReference type="EMBL" id="KQ421372">
    <property type="protein sequence ID" value="KOF77620.1"/>
    <property type="molecule type" value="Genomic_DNA"/>
</dbReference>
<organism evidence="2">
    <name type="scientific">Octopus bimaculoides</name>
    <name type="common">California two-spotted octopus</name>
    <dbReference type="NCBI Taxonomy" id="37653"/>
    <lineage>
        <taxon>Eukaryota</taxon>
        <taxon>Metazoa</taxon>
        <taxon>Spiralia</taxon>
        <taxon>Lophotrochozoa</taxon>
        <taxon>Mollusca</taxon>
        <taxon>Cephalopoda</taxon>
        <taxon>Coleoidea</taxon>
        <taxon>Octopodiformes</taxon>
        <taxon>Octopoda</taxon>
        <taxon>Incirrata</taxon>
        <taxon>Octopodidae</taxon>
        <taxon>Octopus</taxon>
    </lineage>
</organism>